<dbReference type="Pfam" id="PF05962">
    <property type="entry name" value="HutD"/>
    <property type="match status" value="1"/>
</dbReference>
<keyword evidence="2" id="KW-1185">Reference proteome</keyword>
<sequence>MHNHFVSIVRGHECKTTAWSGGATTELLIDPPGASYQERNFSWRLSVATVDDPESIFTALPEVKRILLLLRGQVRLVHEGHYETALRPFTQDTFWGDWRTHCYGRATDFNLMTRTPYRGSVAPLFLTGQEPQRLTFDQDITGETGILVLYVWQGGLTVSVDGRNYRLRAGDVCRIEAGQGETPSVILVNRDRKPAKGVITTIYKERKDG</sequence>
<dbReference type="PANTHER" id="PTHR37943:SF1">
    <property type="entry name" value="PROTEIN VES"/>
    <property type="match status" value="1"/>
</dbReference>
<dbReference type="InterPro" id="IPR011051">
    <property type="entry name" value="RmlC_Cupin_sf"/>
</dbReference>
<dbReference type="Gene3D" id="2.60.120.10">
    <property type="entry name" value="Jelly Rolls"/>
    <property type="match status" value="1"/>
</dbReference>
<dbReference type="STRING" id="112903.SAMN04490178_12339"/>
<dbReference type="AlphaFoldDB" id="A0A1H8XG10"/>
<dbReference type="SUPFAM" id="SSF51182">
    <property type="entry name" value="RmlC-like cupins"/>
    <property type="match status" value="1"/>
</dbReference>
<protein>
    <submittedName>
        <fullName evidence="1">HutD protein</fullName>
    </submittedName>
</protein>
<name>A0A1H8XG10_9FIRM</name>
<dbReference type="OrthoDB" id="9786443at2"/>
<reference evidence="1 2" key="1">
    <citation type="submission" date="2016-10" db="EMBL/GenBank/DDBJ databases">
        <authorList>
            <person name="de Groot N.N."/>
        </authorList>
    </citation>
    <scope>NUCLEOTIDE SEQUENCE [LARGE SCALE GENOMIC DNA]</scope>
    <source>
        <strain evidence="1 2">DSM 13305</strain>
    </source>
</reference>
<dbReference type="Proteomes" id="UP000198847">
    <property type="component" value="Unassembled WGS sequence"/>
</dbReference>
<evidence type="ECO:0000313" key="2">
    <source>
        <dbReference type="Proteomes" id="UP000198847"/>
    </source>
</evidence>
<dbReference type="EMBL" id="FODY01000023">
    <property type="protein sequence ID" value="SEP38667.1"/>
    <property type="molecule type" value="Genomic_DNA"/>
</dbReference>
<organism evidence="1 2">
    <name type="scientific">Propionispora vibrioides</name>
    <dbReference type="NCBI Taxonomy" id="112903"/>
    <lineage>
        <taxon>Bacteria</taxon>
        <taxon>Bacillati</taxon>
        <taxon>Bacillota</taxon>
        <taxon>Negativicutes</taxon>
        <taxon>Selenomonadales</taxon>
        <taxon>Sporomusaceae</taxon>
        <taxon>Propionispora</taxon>
    </lineage>
</organism>
<evidence type="ECO:0000313" key="1">
    <source>
        <dbReference type="EMBL" id="SEP38667.1"/>
    </source>
</evidence>
<dbReference type="InterPro" id="IPR014710">
    <property type="entry name" value="RmlC-like_jellyroll"/>
</dbReference>
<dbReference type="PANTHER" id="PTHR37943">
    <property type="entry name" value="PROTEIN VES"/>
    <property type="match status" value="1"/>
</dbReference>
<accession>A0A1H8XG10</accession>
<dbReference type="RefSeq" id="WP_091749862.1">
    <property type="nucleotide sequence ID" value="NZ_FODY01000023.1"/>
</dbReference>
<proteinExistence type="predicted"/>
<gene>
    <name evidence="1" type="ORF">SAMN04490178_12339</name>
</gene>
<dbReference type="InterPro" id="IPR010282">
    <property type="entry name" value="Uncharacterised_HutD/Ves"/>
</dbReference>